<dbReference type="EMBL" id="AFPY01000111">
    <property type="protein sequence ID" value="EGQ13825.1"/>
    <property type="molecule type" value="Genomic_DNA"/>
</dbReference>
<proteinExistence type="predicted"/>
<dbReference type="HOGENOM" id="CLU_3237801_0_0_10"/>
<evidence type="ECO:0000313" key="1">
    <source>
        <dbReference type="EMBL" id="EGQ13825.1"/>
    </source>
</evidence>
<accession>F9DKY4</accession>
<dbReference type="Proteomes" id="UP000004123">
    <property type="component" value="Unassembled WGS sequence"/>
</dbReference>
<evidence type="ECO:0000313" key="2">
    <source>
        <dbReference type="Proteomes" id="UP000004123"/>
    </source>
</evidence>
<comment type="caution">
    <text evidence="1">The sequence shown here is derived from an EMBL/GenBank/DDBJ whole genome shotgun (WGS) entry which is preliminary data.</text>
</comment>
<protein>
    <submittedName>
        <fullName evidence="1">Uncharacterized protein</fullName>
    </submittedName>
</protein>
<name>F9DKY4_9BACT</name>
<reference evidence="1 2" key="1">
    <citation type="submission" date="2011-04" db="EMBL/GenBank/DDBJ databases">
        <authorList>
            <person name="Muzny D."/>
            <person name="Qin X."/>
            <person name="Deng J."/>
            <person name="Jiang H."/>
            <person name="Liu Y."/>
            <person name="Qu J."/>
            <person name="Song X.-Z."/>
            <person name="Zhang L."/>
            <person name="Thornton R."/>
            <person name="Coyle M."/>
            <person name="Francisco L."/>
            <person name="Jackson L."/>
            <person name="Javaid M."/>
            <person name="Korchina V."/>
            <person name="Kovar C."/>
            <person name="Mata R."/>
            <person name="Mathew T."/>
            <person name="Ngo R."/>
            <person name="Nguyen L."/>
            <person name="Nguyen N."/>
            <person name="Okwuonu G."/>
            <person name="Ongeri F."/>
            <person name="Pham C."/>
            <person name="Simmons D."/>
            <person name="Wilczek-Boney K."/>
            <person name="Hale W."/>
            <person name="Jakkamsetti A."/>
            <person name="Pham P."/>
            <person name="Ruth R."/>
            <person name="San Lucas F."/>
            <person name="Warren J."/>
            <person name="Zhang J."/>
            <person name="Zhao Z."/>
            <person name="Zhou C."/>
            <person name="Zhu D."/>
            <person name="Lee S."/>
            <person name="Bess C."/>
            <person name="Blankenburg K."/>
            <person name="Forbes L."/>
            <person name="Fu Q."/>
            <person name="Gubbala S."/>
            <person name="Hirani K."/>
            <person name="Jayaseelan J.C."/>
            <person name="Lara F."/>
            <person name="Munidasa M."/>
            <person name="Palculict T."/>
            <person name="Patil S."/>
            <person name="Pu L.-L."/>
            <person name="Saada N."/>
            <person name="Tang L."/>
            <person name="Weissenberger G."/>
            <person name="Zhu Y."/>
            <person name="Hemphill L."/>
            <person name="Shang Y."/>
            <person name="Youmans B."/>
            <person name="Ayvaz T."/>
            <person name="Ross M."/>
            <person name="Santibanez J."/>
            <person name="Aqrawi P."/>
            <person name="Gross S."/>
            <person name="Joshi V."/>
            <person name="Fowler G."/>
            <person name="Nazareth L."/>
            <person name="Reid J."/>
            <person name="Worley K."/>
            <person name="Petrosino J."/>
            <person name="Highlander S."/>
            <person name="Gibbs R."/>
        </authorList>
    </citation>
    <scope>NUCLEOTIDE SEQUENCE [LARGE SCALE GENOMIC DNA]</scope>
    <source>
        <strain evidence="1 2">ATCC 700821</strain>
    </source>
</reference>
<organism evidence="1 2">
    <name type="scientific">Prevotella pallens ATCC 700821</name>
    <dbReference type="NCBI Taxonomy" id="997353"/>
    <lineage>
        <taxon>Bacteria</taxon>
        <taxon>Pseudomonadati</taxon>
        <taxon>Bacteroidota</taxon>
        <taxon>Bacteroidia</taxon>
        <taxon>Bacteroidales</taxon>
        <taxon>Prevotellaceae</taxon>
        <taxon>Prevotella</taxon>
    </lineage>
</organism>
<sequence>MFILNKIEHLRYLEKTAKYSYFLFRYLSRLFQISVSNVSDICQ</sequence>
<gene>
    <name evidence="1" type="ORF">HMPREF9144_2326</name>
</gene>
<dbReference type="AlphaFoldDB" id="F9DKY4"/>